<feature type="region of interest" description="Disordered" evidence="1">
    <location>
        <begin position="112"/>
        <end position="145"/>
    </location>
</feature>
<dbReference type="Proteomes" id="UP000654370">
    <property type="component" value="Unassembled WGS sequence"/>
</dbReference>
<dbReference type="OrthoDB" id="2395608at2759"/>
<evidence type="ECO:0000256" key="1">
    <source>
        <dbReference type="SAM" id="MobiDB-lite"/>
    </source>
</evidence>
<dbReference type="AlphaFoldDB" id="A0A8H7UFN2"/>
<organism evidence="3 4">
    <name type="scientific">Mortierella isabellina</name>
    <name type="common">Filamentous fungus</name>
    <name type="synonym">Umbelopsis isabellina</name>
    <dbReference type="NCBI Taxonomy" id="91625"/>
    <lineage>
        <taxon>Eukaryota</taxon>
        <taxon>Fungi</taxon>
        <taxon>Fungi incertae sedis</taxon>
        <taxon>Mucoromycota</taxon>
        <taxon>Mucoromycotina</taxon>
        <taxon>Umbelopsidomycetes</taxon>
        <taxon>Umbelopsidales</taxon>
        <taxon>Umbelopsidaceae</taxon>
        <taxon>Umbelopsis</taxon>
    </lineage>
</organism>
<reference evidence="3" key="1">
    <citation type="submission" date="2020-12" db="EMBL/GenBank/DDBJ databases">
        <title>Metabolic potential, ecology and presence of endohyphal bacteria is reflected in genomic diversity of Mucoromycotina.</title>
        <authorList>
            <person name="Muszewska A."/>
            <person name="Okrasinska A."/>
            <person name="Steczkiewicz K."/>
            <person name="Drgas O."/>
            <person name="Orlowska M."/>
            <person name="Perlinska-Lenart U."/>
            <person name="Aleksandrzak-Piekarczyk T."/>
            <person name="Szatraj K."/>
            <person name="Zielenkiewicz U."/>
            <person name="Pilsyk S."/>
            <person name="Malc E."/>
            <person name="Mieczkowski P."/>
            <person name="Kruszewska J.S."/>
            <person name="Biernat P."/>
            <person name="Pawlowska J."/>
        </authorList>
    </citation>
    <scope>NUCLEOTIDE SEQUENCE</scope>
    <source>
        <strain evidence="3">WA0000067209</strain>
    </source>
</reference>
<feature type="transmembrane region" description="Helical" evidence="2">
    <location>
        <begin position="308"/>
        <end position="328"/>
    </location>
</feature>
<keyword evidence="2" id="KW-1133">Transmembrane helix</keyword>
<name>A0A8H7UFN2_MORIS</name>
<evidence type="ECO:0000313" key="3">
    <source>
        <dbReference type="EMBL" id="KAG2181280.1"/>
    </source>
</evidence>
<evidence type="ECO:0000313" key="4">
    <source>
        <dbReference type="Proteomes" id="UP000654370"/>
    </source>
</evidence>
<gene>
    <name evidence="3" type="ORF">INT43_008863</name>
</gene>
<evidence type="ECO:0000256" key="2">
    <source>
        <dbReference type="SAM" id="Phobius"/>
    </source>
</evidence>
<keyword evidence="2" id="KW-0812">Transmembrane</keyword>
<proteinExistence type="predicted"/>
<protein>
    <submittedName>
        <fullName evidence="3">Uncharacterized protein</fullName>
    </submittedName>
</protein>
<keyword evidence="2" id="KW-0472">Membrane</keyword>
<dbReference type="EMBL" id="JAEPQZ010000005">
    <property type="protein sequence ID" value="KAG2181280.1"/>
    <property type="molecule type" value="Genomic_DNA"/>
</dbReference>
<sequence>MSVAHFKLLYQAERSSVSISIEDRIPKPFLKIGDRAFELECSLKQSTDLQYQIFEDDEPKEWGYIDTSEHAATYGIIDMQASKSSSETKIAKGVLEPLCIKSELSSNDDIATLDQAAPNDGSLPDLGHSDTETESSELDAPLTPNKTKDFLEGLEGKDELCTLECKDIKSDSMKSSGYAELPDTLYINNSIAMSNTNTHEVNQLYDRDNDMRESAGEIALSSPTHCQDHREDNLSVNLDHARIPEEDEFDDRCVVDDMVAEMQQITEIIAEQQPKSKKPKAMNDQQIQSSLQHMPQMSTADLLKLEPMFASFVMVIVLQVFANAFSFAKAYTN</sequence>
<comment type="caution">
    <text evidence="3">The sequence shown here is derived from an EMBL/GenBank/DDBJ whole genome shotgun (WGS) entry which is preliminary data.</text>
</comment>
<keyword evidence="4" id="KW-1185">Reference proteome</keyword>
<accession>A0A8H7UFN2</accession>